<evidence type="ECO:0000313" key="2">
    <source>
        <dbReference type="EMBL" id="UYO41413.1"/>
    </source>
</evidence>
<proteinExistence type="predicted"/>
<reference evidence="2" key="1">
    <citation type="journal article" date="2022" name="Biol. Control">
        <title>In silico genomic analysis of Rhodopseudomonas palustris strains revealed potential biocontrol agents and crop yield enhancers.</title>
        <authorList>
            <person name="Surachat K."/>
            <person name="Kantachote D."/>
            <person name="Deachamag P."/>
            <person name="Wonglapsuwan M."/>
        </authorList>
    </citation>
    <scope>NUCLEOTIDE SEQUENCE</scope>
    <source>
        <strain evidence="2">TLS06</strain>
    </source>
</reference>
<sequence length="277" mass="28933">MMAMSNTMLDPREPGDVEALLPWYAAGTLNARDARRVADALDRDPALARQYAVILEEYATTIELNESLGAPSSRAMQKLFAAIDAEPARAPGAGQGLGARFAGFFSGLSPKALAWSASVAGLALLLQAGLIGALLTWPHAAPVQTAAYQPHREVARAPASAPAPASVSPPAAAMADRPAEASKPAPPMVMAERSGGPVVRSLAPQSGPRVLVKFAPEARASEIAALLDHYNAVVVDSSRGGLFRLQFGTQPLSKQDQENLIGRLQKEPAVSVVLSAF</sequence>
<dbReference type="AlphaFoldDB" id="A0AAX3E2U5"/>
<dbReference type="Proteomes" id="UP001163166">
    <property type="component" value="Chromosome"/>
</dbReference>
<dbReference type="EMBL" id="CP076676">
    <property type="protein sequence ID" value="UYO41413.1"/>
    <property type="molecule type" value="Genomic_DNA"/>
</dbReference>
<organism evidence="2 3">
    <name type="scientific">Rhodopseudomonas palustris</name>
    <dbReference type="NCBI Taxonomy" id="1076"/>
    <lineage>
        <taxon>Bacteria</taxon>
        <taxon>Pseudomonadati</taxon>
        <taxon>Pseudomonadota</taxon>
        <taxon>Alphaproteobacteria</taxon>
        <taxon>Hyphomicrobiales</taxon>
        <taxon>Nitrobacteraceae</taxon>
        <taxon>Rhodopseudomonas</taxon>
    </lineage>
</organism>
<feature type="region of interest" description="Disordered" evidence="1">
    <location>
        <begin position="155"/>
        <end position="185"/>
    </location>
</feature>
<name>A0AAX3E2U5_RHOPL</name>
<evidence type="ECO:0000256" key="1">
    <source>
        <dbReference type="SAM" id="MobiDB-lite"/>
    </source>
</evidence>
<evidence type="ECO:0008006" key="4">
    <source>
        <dbReference type="Google" id="ProtNLM"/>
    </source>
</evidence>
<protein>
    <recommendedName>
        <fullName evidence="4">Transmembrane anti-sigma factor</fullName>
    </recommendedName>
</protein>
<dbReference type="RefSeq" id="WP_264076150.1">
    <property type="nucleotide sequence ID" value="NZ_CP076676.1"/>
</dbReference>
<evidence type="ECO:0000313" key="3">
    <source>
        <dbReference type="Proteomes" id="UP001163166"/>
    </source>
</evidence>
<gene>
    <name evidence="2" type="ORF">KQX62_09035</name>
</gene>
<accession>A0AAX3E2U5</accession>
<feature type="compositionally biased region" description="Low complexity" evidence="1">
    <location>
        <begin position="156"/>
        <end position="176"/>
    </location>
</feature>